<reference evidence="2" key="1">
    <citation type="submission" date="2021-02" db="EMBL/GenBank/DDBJ databases">
        <authorList>
            <person name="Nowell W R."/>
        </authorList>
    </citation>
    <scope>NUCLEOTIDE SEQUENCE</scope>
</reference>
<dbReference type="Proteomes" id="UP000663823">
    <property type="component" value="Unassembled WGS sequence"/>
</dbReference>
<dbReference type="Proteomes" id="UP000663882">
    <property type="component" value="Unassembled WGS sequence"/>
</dbReference>
<evidence type="ECO:0000313" key="3">
    <source>
        <dbReference type="Proteomes" id="UP000663823"/>
    </source>
</evidence>
<organism evidence="2 3">
    <name type="scientific">Rotaria sordida</name>
    <dbReference type="NCBI Taxonomy" id="392033"/>
    <lineage>
        <taxon>Eukaryota</taxon>
        <taxon>Metazoa</taxon>
        <taxon>Spiralia</taxon>
        <taxon>Gnathifera</taxon>
        <taxon>Rotifera</taxon>
        <taxon>Eurotatoria</taxon>
        <taxon>Bdelloidea</taxon>
        <taxon>Philodinida</taxon>
        <taxon>Philodinidae</taxon>
        <taxon>Rotaria</taxon>
    </lineage>
</organism>
<accession>A0A820JFU0</accession>
<evidence type="ECO:0000313" key="2">
    <source>
        <dbReference type="EMBL" id="CAF4321174.1"/>
    </source>
</evidence>
<sequence>SIDDHIYKSDSMKYSLSFCANKQFTSKFTLTSQCGCTYQAFCRSLTAIKNNSHDNKPIETFHFNITMNSTYVNDDHRNVSLRTNETSECPVNYLLTIDRPTCSISEQIY</sequence>
<comment type="caution">
    <text evidence="2">The sequence shown here is derived from an EMBL/GenBank/DDBJ whole genome shotgun (WGS) entry which is preliminary data.</text>
</comment>
<dbReference type="EMBL" id="CAJOAX010053597">
    <property type="protein sequence ID" value="CAF4321174.1"/>
    <property type="molecule type" value="Genomic_DNA"/>
</dbReference>
<proteinExistence type="predicted"/>
<protein>
    <submittedName>
        <fullName evidence="2">Uncharacterized protein</fullName>
    </submittedName>
</protein>
<dbReference type="AlphaFoldDB" id="A0A820JFU0"/>
<evidence type="ECO:0000313" key="1">
    <source>
        <dbReference type="EMBL" id="CAF1515156.1"/>
    </source>
</evidence>
<dbReference type="EMBL" id="CAJNOO010014368">
    <property type="protein sequence ID" value="CAF1515156.1"/>
    <property type="molecule type" value="Genomic_DNA"/>
</dbReference>
<dbReference type="OrthoDB" id="515887at2759"/>
<gene>
    <name evidence="2" type="ORF">OTI717_LOCUS42658</name>
    <name evidence="1" type="ORF">RFH988_LOCUS39170</name>
</gene>
<feature type="non-terminal residue" evidence="2">
    <location>
        <position position="1"/>
    </location>
</feature>
<name>A0A820JFU0_9BILA</name>